<evidence type="ECO:0000313" key="9">
    <source>
        <dbReference type="EMBL" id="CAG2189641.1"/>
    </source>
</evidence>
<keyword evidence="5 8" id="KW-0175">Coiled coil</keyword>
<evidence type="ECO:0000256" key="3">
    <source>
        <dbReference type="ARBA" id="ARBA00018920"/>
    </source>
</evidence>
<dbReference type="PANTHER" id="PTHR21635:SF0">
    <property type="entry name" value="LEUCINE ZIPPER TRANSCRIPTION FACTOR-LIKE PROTEIN 1"/>
    <property type="match status" value="1"/>
</dbReference>
<organism evidence="9 10">
    <name type="scientific">Mytilus edulis</name>
    <name type="common">Blue mussel</name>
    <dbReference type="NCBI Taxonomy" id="6550"/>
    <lineage>
        <taxon>Eukaryota</taxon>
        <taxon>Metazoa</taxon>
        <taxon>Spiralia</taxon>
        <taxon>Lophotrochozoa</taxon>
        <taxon>Mollusca</taxon>
        <taxon>Bivalvia</taxon>
        <taxon>Autobranchia</taxon>
        <taxon>Pteriomorphia</taxon>
        <taxon>Mytilida</taxon>
        <taxon>Mytiloidea</taxon>
        <taxon>Mytilidae</taxon>
        <taxon>Mytilinae</taxon>
        <taxon>Mytilus</taxon>
    </lineage>
</organism>
<keyword evidence="10" id="KW-1185">Reference proteome</keyword>
<dbReference type="OrthoDB" id="313412at2759"/>
<dbReference type="GO" id="GO:1903565">
    <property type="term" value="P:negative regulation of protein localization to cilium"/>
    <property type="evidence" value="ECO:0007669"/>
    <property type="project" value="TreeGrafter"/>
</dbReference>
<comment type="similarity">
    <text evidence="2">Belongs to the LZTFL1 family.</text>
</comment>
<comment type="subcellular location">
    <subcellularLocation>
        <location evidence="1">Cytoplasm</location>
    </subcellularLocation>
</comment>
<reference evidence="9" key="1">
    <citation type="submission" date="2021-03" db="EMBL/GenBank/DDBJ databases">
        <authorList>
            <person name="Bekaert M."/>
        </authorList>
    </citation>
    <scope>NUCLEOTIDE SEQUENCE</scope>
</reference>
<dbReference type="InterPro" id="IPR026157">
    <property type="entry name" value="LZTFL1"/>
</dbReference>
<feature type="coiled-coil region" evidence="8">
    <location>
        <begin position="164"/>
        <end position="301"/>
    </location>
</feature>
<accession>A0A8S3Q0U5</accession>
<protein>
    <recommendedName>
        <fullName evidence="3">Leucine zipper transcription factor-like protein 1</fullName>
    </recommendedName>
</protein>
<dbReference type="PANTHER" id="PTHR21635">
    <property type="entry name" value="LEUCINE ZIPPER TRANSCRIPTION FACTOR LIKE"/>
    <property type="match status" value="1"/>
</dbReference>
<name>A0A8S3Q0U5_MYTED</name>
<dbReference type="AlphaFoldDB" id="A0A8S3Q0U5"/>
<comment type="function">
    <text evidence="6">Regulates ciliary localization of the BBSome complex. Together with the BBSome complex, controls SMO ciliary trafficking and contributes to the sonic hedgehog (SHH) pathway regulation. May play a role in neurite outgrowth. May have tumor suppressor function.</text>
</comment>
<dbReference type="Pfam" id="PF15294">
    <property type="entry name" value="Leu_zip"/>
    <property type="match status" value="1"/>
</dbReference>
<evidence type="ECO:0000256" key="7">
    <source>
        <dbReference type="ARBA" id="ARBA00026004"/>
    </source>
</evidence>
<sequence>MLFFFRNYDTKLGINEHHSAQILNFLRFSRYQRGQRLRAVEMCFEELKTSRLDETTYTIDEVTDMLDGLLSVVRGEVESELINTSHTNILCMRQMFQQAEKWHLKLAADISELENKDLLENIAEFEEENFRGTKRDTDLNSVLKNVKLVPLNETGGTSLLHMKIEELEQENYKLMNENMKAKEKLVSLGGQAAIQELASAVKSSGKVSESELEETREKMAKLELELEKSKKSSPSAGDVDNDLISTKHELLRIREMLELAEKELEKKVSQTNPFRNLKKMLISKNDQLKQLRKRLSKYESVADED</sequence>
<comment type="caution">
    <text evidence="9">The sequence shown here is derived from an EMBL/GenBank/DDBJ whole genome shotgun (WGS) entry which is preliminary data.</text>
</comment>
<evidence type="ECO:0000256" key="2">
    <source>
        <dbReference type="ARBA" id="ARBA00008868"/>
    </source>
</evidence>
<gene>
    <name evidence="9" type="ORF">MEDL_5018</name>
</gene>
<evidence type="ECO:0000256" key="8">
    <source>
        <dbReference type="SAM" id="Coils"/>
    </source>
</evidence>
<evidence type="ECO:0000256" key="6">
    <source>
        <dbReference type="ARBA" id="ARBA00024898"/>
    </source>
</evidence>
<comment type="subunit">
    <text evidence="7">Self-associates. Interacts with BBS9; the interaction mediates the association of LZTL1 with the BBsome complex and regulates BBSome ciliary trafficking.</text>
</comment>
<dbReference type="GO" id="GO:0005737">
    <property type="term" value="C:cytoplasm"/>
    <property type="evidence" value="ECO:0007669"/>
    <property type="project" value="UniProtKB-SubCell"/>
</dbReference>
<dbReference type="EMBL" id="CAJPWZ010000299">
    <property type="protein sequence ID" value="CAG2189641.1"/>
    <property type="molecule type" value="Genomic_DNA"/>
</dbReference>
<dbReference type="Proteomes" id="UP000683360">
    <property type="component" value="Unassembled WGS sequence"/>
</dbReference>
<evidence type="ECO:0000256" key="1">
    <source>
        <dbReference type="ARBA" id="ARBA00004496"/>
    </source>
</evidence>
<evidence type="ECO:0000256" key="4">
    <source>
        <dbReference type="ARBA" id="ARBA00022490"/>
    </source>
</evidence>
<evidence type="ECO:0000256" key="5">
    <source>
        <dbReference type="ARBA" id="ARBA00023054"/>
    </source>
</evidence>
<keyword evidence="4" id="KW-0963">Cytoplasm</keyword>
<evidence type="ECO:0000313" key="10">
    <source>
        <dbReference type="Proteomes" id="UP000683360"/>
    </source>
</evidence>
<proteinExistence type="inferred from homology"/>